<accession>A0ACC0AM71</accession>
<protein>
    <submittedName>
        <fullName evidence="1">Uncharacterized protein</fullName>
    </submittedName>
</protein>
<dbReference type="EMBL" id="CM044705">
    <property type="protein sequence ID" value="KAI5662082.1"/>
    <property type="molecule type" value="Genomic_DNA"/>
</dbReference>
<organism evidence="1 2">
    <name type="scientific">Catharanthus roseus</name>
    <name type="common">Madagascar periwinkle</name>
    <name type="synonym">Vinca rosea</name>
    <dbReference type="NCBI Taxonomy" id="4058"/>
    <lineage>
        <taxon>Eukaryota</taxon>
        <taxon>Viridiplantae</taxon>
        <taxon>Streptophyta</taxon>
        <taxon>Embryophyta</taxon>
        <taxon>Tracheophyta</taxon>
        <taxon>Spermatophyta</taxon>
        <taxon>Magnoliopsida</taxon>
        <taxon>eudicotyledons</taxon>
        <taxon>Gunneridae</taxon>
        <taxon>Pentapetalae</taxon>
        <taxon>asterids</taxon>
        <taxon>lamiids</taxon>
        <taxon>Gentianales</taxon>
        <taxon>Apocynaceae</taxon>
        <taxon>Rauvolfioideae</taxon>
        <taxon>Vinceae</taxon>
        <taxon>Catharanthinae</taxon>
        <taxon>Catharanthus</taxon>
    </lineage>
</organism>
<dbReference type="Proteomes" id="UP001060085">
    <property type="component" value="Linkage Group LG05"/>
</dbReference>
<comment type="caution">
    <text evidence="1">The sequence shown here is derived from an EMBL/GenBank/DDBJ whole genome shotgun (WGS) entry which is preliminary data.</text>
</comment>
<keyword evidence="2" id="KW-1185">Reference proteome</keyword>
<name>A0ACC0AM71_CATRO</name>
<reference evidence="2" key="1">
    <citation type="journal article" date="2023" name="Nat. Plants">
        <title>Single-cell RNA sequencing provides a high-resolution roadmap for understanding the multicellular compartmentation of specialized metabolism.</title>
        <authorList>
            <person name="Sun S."/>
            <person name="Shen X."/>
            <person name="Li Y."/>
            <person name="Li Y."/>
            <person name="Wang S."/>
            <person name="Li R."/>
            <person name="Zhang H."/>
            <person name="Shen G."/>
            <person name="Guo B."/>
            <person name="Wei J."/>
            <person name="Xu J."/>
            <person name="St-Pierre B."/>
            <person name="Chen S."/>
            <person name="Sun C."/>
        </authorList>
    </citation>
    <scope>NUCLEOTIDE SEQUENCE [LARGE SCALE GENOMIC DNA]</scope>
</reference>
<proteinExistence type="predicted"/>
<evidence type="ECO:0000313" key="1">
    <source>
        <dbReference type="EMBL" id="KAI5662082.1"/>
    </source>
</evidence>
<evidence type="ECO:0000313" key="2">
    <source>
        <dbReference type="Proteomes" id="UP001060085"/>
    </source>
</evidence>
<gene>
    <name evidence="1" type="ORF">M9H77_21405</name>
</gene>
<sequence length="125" mass="14374">MALDENAGRGELSGTLSWSDFGSKRKKCIDIPRLTMMPSKIRNYRKNLNYYKLQIGPPFSSYSELVLVLHLKAAHRRSLESAGDCEQEEKKRTREEAYLNRGCELSSEDPRSKREWLAAARIPVQ</sequence>